<feature type="compositionally biased region" description="Basic and acidic residues" evidence="1">
    <location>
        <begin position="90"/>
        <end position="120"/>
    </location>
</feature>
<proteinExistence type="predicted"/>
<reference evidence="2" key="1">
    <citation type="journal article" date="2022" name="bioRxiv">
        <title>Sequencing and chromosome-scale assembly of the giantPleurodeles waltlgenome.</title>
        <authorList>
            <person name="Brown T."/>
            <person name="Elewa A."/>
            <person name="Iarovenko S."/>
            <person name="Subramanian E."/>
            <person name="Araus A.J."/>
            <person name="Petzold A."/>
            <person name="Susuki M."/>
            <person name="Suzuki K.-i.T."/>
            <person name="Hayashi T."/>
            <person name="Toyoda A."/>
            <person name="Oliveira C."/>
            <person name="Osipova E."/>
            <person name="Leigh N.D."/>
            <person name="Simon A."/>
            <person name="Yun M.H."/>
        </authorList>
    </citation>
    <scope>NUCLEOTIDE SEQUENCE</scope>
    <source>
        <strain evidence="2">20211129_DDA</strain>
        <tissue evidence="2">Liver</tissue>
    </source>
</reference>
<dbReference type="AlphaFoldDB" id="A0AAV7NQ30"/>
<keyword evidence="3" id="KW-1185">Reference proteome</keyword>
<sequence>MRQPRQGADGDSLQGQRDPTALVTRKARVSQTINLEEQGSSKQLDLDEILKAAREAAATHGEEWLLRQLKGEGTGDCPAPDTPGDAGDNDVPRCKDNEREEPRKCQRNESRRRRTQESCWRRPGHLHPASSPR</sequence>
<evidence type="ECO:0000313" key="3">
    <source>
        <dbReference type="Proteomes" id="UP001066276"/>
    </source>
</evidence>
<evidence type="ECO:0000256" key="1">
    <source>
        <dbReference type="SAM" id="MobiDB-lite"/>
    </source>
</evidence>
<evidence type="ECO:0000313" key="2">
    <source>
        <dbReference type="EMBL" id="KAJ1117596.1"/>
    </source>
</evidence>
<gene>
    <name evidence="2" type="ORF">NDU88_005793</name>
</gene>
<organism evidence="2 3">
    <name type="scientific">Pleurodeles waltl</name>
    <name type="common">Iberian ribbed newt</name>
    <dbReference type="NCBI Taxonomy" id="8319"/>
    <lineage>
        <taxon>Eukaryota</taxon>
        <taxon>Metazoa</taxon>
        <taxon>Chordata</taxon>
        <taxon>Craniata</taxon>
        <taxon>Vertebrata</taxon>
        <taxon>Euteleostomi</taxon>
        <taxon>Amphibia</taxon>
        <taxon>Batrachia</taxon>
        <taxon>Caudata</taxon>
        <taxon>Salamandroidea</taxon>
        <taxon>Salamandridae</taxon>
        <taxon>Pleurodelinae</taxon>
        <taxon>Pleurodeles</taxon>
    </lineage>
</organism>
<comment type="caution">
    <text evidence="2">The sequence shown here is derived from an EMBL/GenBank/DDBJ whole genome shotgun (WGS) entry which is preliminary data.</text>
</comment>
<feature type="region of interest" description="Disordered" evidence="1">
    <location>
        <begin position="67"/>
        <end position="133"/>
    </location>
</feature>
<protein>
    <submittedName>
        <fullName evidence="2">Uncharacterized protein</fullName>
    </submittedName>
</protein>
<accession>A0AAV7NQ30</accession>
<feature type="region of interest" description="Disordered" evidence="1">
    <location>
        <begin position="1"/>
        <end position="25"/>
    </location>
</feature>
<dbReference type="EMBL" id="JANPWB010000012">
    <property type="protein sequence ID" value="KAJ1117596.1"/>
    <property type="molecule type" value="Genomic_DNA"/>
</dbReference>
<name>A0AAV7NQ30_PLEWA</name>
<dbReference type="Proteomes" id="UP001066276">
    <property type="component" value="Chromosome 8"/>
</dbReference>